<feature type="compositionally biased region" description="Basic and acidic residues" evidence="9">
    <location>
        <begin position="521"/>
        <end position="534"/>
    </location>
</feature>
<feature type="region of interest" description="Disordered" evidence="9">
    <location>
        <begin position="512"/>
        <end position="552"/>
    </location>
</feature>
<keyword evidence="5 8" id="KW-0175">Coiled coil</keyword>
<feature type="region of interest" description="Disordered" evidence="9">
    <location>
        <begin position="452"/>
        <end position="485"/>
    </location>
</feature>
<comment type="subcellular location">
    <subcellularLocation>
        <location evidence="1">Cell membrane</location>
        <topology evidence="1">Single-pass membrane protein</topology>
    </subcellularLocation>
</comment>
<keyword evidence="4 10" id="KW-1133">Transmembrane helix</keyword>
<keyword evidence="2" id="KW-1003">Cell membrane</keyword>
<dbReference type="PANTHER" id="PTHR32219:SF2">
    <property type="entry name" value="PROTON PUMP-INTERACTOR 1"/>
    <property type="match status" value="1"/>
</dbReference>
<protein>
    <recommendedName>
        <fullName evidence="12">Proton pump-interactor 1-like</fullName>
    </recommendedName>
</protein>
<reference evidence="11" key="1">
    <citation type="submission" date="2020-07" db="EMBL/GenBank/DDBJ databases">
        <authorList>
            <person name="Lin J."/>
        </authorList>
    </citation>
    <scope>NUCLEOTIDE SEQUENCE</scope>
</reference>
<evidence type="ECO:0000256" key="3">
    <source>
        <dbReference type="ARBA" id="ARBA00022692"/>
    </source>
</evidence>
<feature type="region of interest" description="Disordered" evidence="9">
    <location>
        <begin position="565"/>
        <end position="603"/>
    </location>
</feature>
<dbReference type="PANTHER" id="PTHR32219">
    <property type="entry name" value="RNA-BINDING PROTEIN YLMH-RELATED"/>
    <property type="match status" value="1"/>
</dbReference>
<evidence type="ECO:0000256" key="2">
    <source>
        <dbReference type="ARBA" id="ARBA00022475"/>
    </source>
</evidence>
<evidence type="ECO:0000256" key="1">
    <source>
        <dbReference type="ARBA" id="ARBA00004162"/>
    </source>
</evidence>
<evidence type="ECO:0008006" key="12">
    <source>
        <dbReference type="Google" id="ProtNLM"/>
    </source>
</evidence>
<evidence type="ECO:0000256" key="9">
    <source>
        <dbReference type="SAM" id="MobiDB-lite"/>
    </source>
</evidence>
<evidence type="ECO:0000256" key="7">
    <source>
        <dbReference type="ARBA" id="ARBA00038080"/>
    </source>
</evidence>
<keyword evidence="3 10" id="KW-0812">Transmembrane</keyword>
<feature type="coiled-coil region" evidence="8">
    <location>
        <begin position="98"/>
        <end position="125"/>
    </location>
</feature>
<proteinExistence type="inferred from homology"/>
<keyword evidence="6 10" id="KW-0472">Membrane</keyword>
<dbReference type="InterPro" id="IPR055282">
    <property type="entry name" value="PPI1-4"/>
</dbReference>
<feature type="coiled-coil region" evidence="8">
    <location>
        <begin position="261"/>
        <end position="302"/>
    </location>
</feature>
<comment type="similarity">
    <text evidence="7">Belongs to the plant Proton pump-interactor protein family.</text>
</comment>
<accession>A0A6V7QYJ9</accession>
<feature type="transmembrane region" description="Helical" evidence="10">
    <location>
        <begin position="608"/>
        <end position="635"/>
    </location>
</feature>
<gene>
    <name evidence="11" type="ORF">CB5_LOCUS31464</name>
</gene>
<evidence type="ECO:0000256" key="6">
    <source>
        <dbReference type="ARBA" id="ARBA00023136"/>
    </source>
</evidence>
<evidence type="ECO:0000256" key="10">
    <source>
        <dbReference type="SAM" id="Phobius"/>
    </source>
</evidence>
<feature type="compositionally biased region" description="Basic residues" evidence="9">
    <location>
        <begin position="585"/>
        <end position="603"/>
    </location>
</feature>
<evidence type="ECO:0000313" key="11">
    <source>
        <dbReference type="EMBL" id="CAD1848253.1"/>
    </source>
</evidence>
<dbReference type="EMBL" id="CAJEUB010000075">
    <property type="protein sequence ID" value="CAD1848253.1"/>
    <property type="molecule type" value="Genomic_DNA"/>
</dbReference>
<dbReference type="AlphaFoldDB" id="A0A6V7QYJ9"/>
<evidence type="ECO:0000256" key="8">
    <source>
        <dbReference type="SAM" id="Coils"/>
    </source>
</evidence>
<organism evidence="11">
    <name type="scientific">Ananas comosus var. bracteatus</name>
    <name type="common">red pineapple</name>
    <dbReference type="NCBI Taxonomy" id="296719"/>
    <lineage>
        <taxon>Eukaryota</taxon>
        <taxon>Viridiplantae</taxon>
        <taxon>Streptophyta</taxon>
        <taxon>Embryophyta</taxon>
        <taxon>Tracheophyta</taxon>
        <taxon>Spermatophyta</taxon>
        <taxon>Magnoliopsida</taxon>
        <taxon>Liliopsida</taxon>
        <taxon>Poales</taxon>
        <taxon>Bromeliaceae</taxon>
        <taxon>Bromelioideae</taxon>
        <taxon>Ananas</taxon>
    </lineage>
</organism>
<sequence length="637" mass="72233">MLGMEVLGVDITSSQRKVVDEEINLFPTTEGKVKPKPVQGHGELIELGFVDTKDGTKGERKEVEDVANPNTLKNAVDEWPVAKHIRSFYFVKLRLYEDPKLKAKIEQAEKEIQKKNQARYQITEALKAKRSERASIISLLKPLTAEKRQYSEAMNEKMKEMEPLQNALGKLRNENNAVREKGMGLCSSEEELNNRIKSIHYHISHESISLDEEKRLLKEIKQLEGTRAKVIANAAMRTRIQDSIGQKEAIQDQVKLIGADINEVKKEREAIRAQIKELEEQLKAIDGEISSLREQLASMNDKKDKAFGTINELKRAREDANACYYQNRSLLNNAKVLAARKDVATLEGLSHSEVEKFMCQWSNSKAFREDYEKRILPSLDSRQLCRDGRMRNPNEKPIILEVQQATVPDTTPAKKTINQAKKDPQPIPTRVDTAFNEKVVDKETTSKLVEAPAKIKTTSPEVNVDSHDNEKSRKEPLKASEMDAEKLRELKREEEIAKAKLAEERKKKLAEKSAAKAAARAQKEADKKFKEKEKRARKKAAASVPATHDDQIEVEMKVEGVLEAEAKAAVPSPVEAKGQQENTRHRNSQKKQKKLPKVVPKRQRSQSYWSWATPATIVASLLTLMLVAVLGYYYFSA</sequence>
<evidence type="ECO:0000256" key="5">
    <source>
        <dbReference type="ARBA" id="ARBA00023054"/>
    </source>
</evidence>
<dbReference type="GO" id="GO:0005886">
    <property type="term" value="C:plasma membrane"/>
    <property type="evidence" value="ECO:0007669"/>
    <property type="project" value="UniProtKB-SubCell"/>
</dbReference>
<evidence type="ECO:0000256" key="4">
    <source>
        <dbReference type="ARBA" id="ARBA00022989"/>
    </source>
</evidence>
<name>A0A6V7QYJ9_ANACO</name>
<feature type="coiled-coil region" evidence="8">
    <location>
        <begin position="154"/>
        <end position="181"/>
    </location>
</feature>
<feature type="compositionally biased region" description="Basic and acidic residues" evidence="9">
    <location>
        <begin position="464"/>
        <end position="485"/>
    </location>
</feature>